<dbReference type="PROSITE" id="PS50937">
    <property type="entry name" value="HTH_MERR_2"/>
    <property type="match status" value="1"/>
</dbReference>
<dbReference type="InterPro" id="IPR012925">
    <property type="entry name" value="TipAS_dom"/>
</dbReference>
<feature type="domain" description="HTH merR-type" evidence="2">
    <location>
        <begin position="7"/>
        <end position="76"/>
    </location>
</feature>
<dbReference type="InterPro" id="IPR009061">
    <property type="entry name" value="DNA-bd_dom_put_sf"/>
</dbReference>
<dbReference type="PRINTS" id="PR00040">
    <property type="entry name" value="HTHMERR"/>
</dbReference>
<dbReference type="InterPro" id="IPR047057">
    <property type="entry name" value="MerR_fam"/>
</dbReference>
<evidence type="ECO:0000313" key="3">
    <source>
        <dbReference type="EMBL" id="MFC4586273.1"/>
    </source>
</evidence>
<accession>A0ABV9EBS1</accession>
<dbReference type="Pfam" id="PF07739">
    <property type="entry name" value="TipAS"/>
    <property type="match status" value="1"/>
</dbReference>
<dbReference type="PANTHER" id="PTHR30204">
    <property type="entry name" value="REDOX-CYCLING DRUG-SENSING TRANSCRIPTIONAL ACTIVATOR SOXR"/>
    <property type="match status" value="1"/>
</dbReference>
<dbReference type="Gene3D" id="1.10.1660.10">
    <property type="match status" value="1"/>
</dbReference>
<organism evidence="3 4">
    <name type="scientific">Sphaerisporangium corydalis</name>
    <dbReference type="NCBI Taxonomy" id="1441875"/>
    <lineage>
        <taxon>Bacteria</taxon>
        <taxon>Bacillati</taxon>
        <taxon>Actinomycetota</taxon>
        <taxon>Actinomycetes</taxon>
        <taxon>Streptosporangiales</taxon>
        <taxon>Streptosporangiaceae</taxon>
        <taxon>Sphaerisporangium</taxon>
    </lineage>
</organism>
<dbReference type="RefSeq" id="WP_262843616.1">
    <property type="nucleotide sequence ID" value="NZ_JANZYP010000020.1"/>
</dbReference>
<dbReference type="SMART" id="SM00422">
    <property type="entry name" value="HTH_MERR"/>
    <property type="match status" value="1"/>
</dbReference>
<gene>
    <name evidence="3" type="ORF">ACFO8L_09325</name>
</gene>
<dbReference type="Proteomes" id="UP001595891">
    <property type="component" value="Unassembled WGS sequence"/>
</dbReference>
<evidence type="ECO:0000259" key="2">
    <source>
        <dbReference type="PROSITE" id="PS50937"/>
    </source>
</evidence>
<evidence type="ECO:0000313" key="4">
    <source>
        <dbReference type="Proteomes" id="UP001595891"/>
    </source>
</evidence>
<dbReference type="CDD" id="cd01106">
    <property type="entry name" value="HTH_TipAL-Mta"/>
    <property type="match status" value="1"/>
</dbReference>
<dbReference type="InterPro" id="IPR000551">
    <property type="entry name" value="MerR-type_HTH_dom"/>
</dbReference>
<protein>
    <submittedName>
        <fullName evidence="3">MerR family transcriptional regulator</fullName>
    </submittedName>
</protein>
<dbReference type="Pfam" id="PF13411">
    <property type="entry name" value="MerR_1"/>
    <property type="match status" value="1"/>
</dbReference>
<reference evidence="4" key="1">
    <citation type="journal article" date="2019" name="Int. J. Syst. Evol. Microbiol.">
        <title>The Global Catalogue of Microorganisms (GCM) 10K type strain sequencing project: providing services to taxonomists for standard genome sequencing and annotation.</title>
        <authorList>
            <consortium name="The Broad Institute Genomics Platform"/>
            <consortium name="The Broad Institute Genome Sequencing Center for Infectious Disease"/>
            <person name="Wu L."/>
            <person name="Ma J."/>
        </authorList>
    </citation>
    <scope>NUCLEOTIDE SEQUENCE [LARGE SCALE GENOMIC DNA]</scope>
    <source>
        <strain evidence="4">CCUG 49560</strain>
    </source>
</reference>
<dbReference type="SUPFAM" id="SSF46955">
    <property type="entry name" value="Putative DNA-binding domain"/>
    <property type="match status" value="1"/>
</dbReference>
<evidence type="ECO:0000256" key="1">
    <source>
        <dbReference type="ARBA" id="ARBA00023125"/>
    </source>
</evidence>
<dbReference type="PANTHER" id="PTHR30204:SF90">
    <property type="entry name" value="HTH-TYPE TRANSCRIPTIONAL ACTIVATOR MTA"/>
    <property type="match status" value="1"/>
</dbReference>
<comment type="caution">
    <text evidence="3">The sequence shown here is derived from an EMBL/GenBank/DDBJ whole genome shotgun (WGS) entry which is preliminary data.</text>
</comment>
<name>A0ABV9EBS1_9ACTN</name>
<keyword evidence="1" id="KW-0238">DNA-binding</keyword>
<proteinExistence type="predicted"/>
<dbReference type="EMBL" id="JBHSFN010000004">
    <property type="protein sequence ID" value="MFC4586273.1"/>
    <property type="molecule type" value="Genomic_DNA"/>
</dbReference>
<keyword evidence="4" id="KW-1185">Reference proteome</keyword>
<sequence length="247" mass="27386">MRVDERRWRVGELATATGLTVRALHYFDEIGLVRPAGRSAAGHRLYTAEDVTRLYRVVALRHLGMPLAGIAGSLDGDMARLETVLRAHIAHVDQAVATHRRSRRRLDALLRALEEGGRQPSIDRLIETMEETMKATHFTPEQLARLKHRHQEGGDQGFAAWFQELGEIAGQVGERMRQGADPADPDVQALARAWSDAVDRMIGGDTAVLSAMYAKIDAKGPEAATRGLLTTEVWEYLKRAFAIGFAR</sequence>